<protein>
    <submittedName>
        <fullName evidence="2">Uncharacterized protein</fullName>
    </submittedName>
</protein>
<keyword evidence="3" id="KW-1185">Reference proteome</keyword>
<feature type="region of interest" description="Disordered" evidence="1">
    <location>
        <begin position="239"/>
        <end position="306"/>
    </location>
</feature>
<dbReference type="Proteomes" id="UP000639419">
    <property type="component" value="Unassembled WGS sequence"/>
</dbReference>
<feature type="compositionally biased region" description="Gly residues" evidence="1">
    <location>
        <begin position="263"/>
        <end position="279"/>
    </location>
</feature>
<accession>A0ABX2L2X0</accession>
<dbReference type="EMBL" id="WHOR01000125">
    <property type="protein sequence ID" value="NUB20840.1"/>
    <property type="molecule type" value="Genomic_DNA"/>
</dbReference>
<feature type="compositionally biased region" description="Pro residues" evidence="1">
    <location>
        <begin position="296"/>
        <end position="306"/>
    </location>
</feature>
<reference evidence="2 3" key="1">
    <citation type="submission" date="2019-10" db="EMBL/GenBank/DDBJ databases">
        <title>Genome sequence of Azospirillum formosense CC-Nfb-7.</title>
        <authorList>
            <person name="Ambrosini A."/>
            <person name="Sant'Anna F.H."/>
            <person name="Cassan F.D."/>
            <person name="Souza E.M."/>
            <person name="Passaglia L.M.P."/>
        </authorList>
    </citation>
    <scope>NUCLEOTIDE SEQUENCE [LARGE SCALE GENOMIC DNA]</scope>
    <source>
        <strain evidence="2 3">CC-NFb-7</strain>
    </source>
</reference>
<comment type="caution">
    <text evidence="2">The sequence shown here is derived from an EMBL/GenBank/DDBJ whole genome shotgun (WGS) entry which is preliminary data.</text>
</comment>
<evidence type="ECO:0000313" key="3">
    <source>
        <dbReference type="Proteomes" id="UP000639419"/>
    </source>
</evidence>
<evidence type="ECO:0000256" key="1">
    <source>
        <dbReference type="SAM" id="MobiDB-lite"/>
    </source>
</evidence>
<gene>
    <name evidence="2" type="ORF">GBZ26_16770</name>
</gene>
<proteinExistence type="predicted"/>
<organism evidence="2 3">
    <name type="scientific">Azospirillum formosense</name>
    <dbReference type="NCBI Taxonomy" id="861533"/>
    <lineage>
        <taxon>Bacteria</taxon>
        <taxon>Pseudomonadati</taxon>
        <taxon>Pseudomonadota</taxon>
        <taxon>Alphaproteobacteria</taxon>
        <taxon>Rhodospirillales</taxon>
        <taxon>Azospirillaceae</taxon>
        <taxon>Azospirillum</taxon>
    </lineage>
</organism>
<feature type="compositionally biased region" description="Gly residues" evidence="1">
    <location>
        <begin position="239"/>
        <end position="255"/>
    </location>
</feature>
<name>A0ABX2L2X0_9PROT</name>
<sequence length="306" mass="32898">MALVDLTTPDAGNVHVGRVLGEALLVEFRRETQVGHQLGRRFPLLVVQLQQPALAAFRLRAEVQLAELGYTLLKKIVEGLKHHIARISTGSLHHLPVDVRRLRFETFIGRSHAFHESFRVLVLVVSGIGGGPHLAQRRHSFAHTLHLGLVGLVGRQALFRPSLILLVRCTLLGEAVLHGVGRHLAQPQRHVLLGHLAGLDEVFQHRAALGADGREDLPRHAGQRLRQSAEFHAVLTLQGGQGRGARGGPGVGGRLPGPLRLGGTPGGLPFGGGRGGAGRGGRKQGVDRRRHGFPLAVPPEPRGLNP</sequence>
<evidence type="ECO:0000313" key="2">
    <source>
        <dbReference type="EMBL" id="NUB20840.1"/>
    </source>
</evidence>